<dbReference type="HOGENOM" id="CLU_794812_0_0_1"/>
<dbReference type="VEuPathDB" id="FungiDB:PLEOSDRAFT_167514"/>
<gene>
    <name evidence="4" type="ORF">PLEOSDRAFT_167514</name>
</gene>
<feature type="region of interest" description="Disordered" evidence="1">
    <location>
        <begin position="165"/>
        <end position="206"/>
    </location>
</feature>
<evidence type="ECO:0000256" key="2">
    <source>
        <dbReference type="SAM" id="Phobius"/>
    </source>
</evidence>
<dbReference type="Gene3D" id="2.60.120.260">
    <property type="entry name" value="Galactose-binding domain-like"/>
    <property type="match status" value="1"/>
</dbReference>
<evidence type="ECO:0000313" key="4">
    <source>
        <dbReference type="EMBL" id="KDQ29649.1"/>
    </source>
</evidence>
<dbReference type="Proteomes" id="UP000027073">
    <property type="component" value="Unassembled WGS sequence"/>
</dbReference>
<dbReference type="AlphaFoldDB" id="A0A067NNY1"/>
<feature type="compositionally biased region" description="Low complexity" evidence="1">
    <location>
        <begin position="167"/>
        <end position="187"/>
    </location>
</feature>
<keyword evidence="3" id="KW-0732">Signal</keyword>
<accession>A0A067NNY1</accession>
<proteinExistence type="predicted"/>
<dbReference type="STRING" id="1137138.A0A067NNY1"/>
<feature type="region of interest" description="Disordered" evidence="1">
    <location>
        <begin position="242"/>
        <end position="349"/>
    </location>
</feature>
<keyword evidence="2" id="KW-0472">Membrane</keyword>
<name>A0A067NNY1_PLEO1</name>
<dbReference type="EMBL" id="KL198007">
    <property type="protein sequence ID" value="KDQ29649.1"/>
    <property type="molecule type" value="Genomic_DNA"/>
</dbReference>
<keyword evidence="2" id="KW-0812">Transmembrane</keyword>
<evidence type="ECO:0000256" key="1">
    <source>
        <dbReference type="SAM" id="MobiDB-lite"/>
    </source>
</evidence>
<feature type="transmembrane region" description="Helical" evidence="2">
    <location>
        <begin position="210"/>
        <end position="233"/>
    </location>
</feature>
<evidence type="ECO:0000313" key="5">
    <source>
        <dbReference type="Proteomes" id="UP000027073"/>
    </source>
</evidence>
<reference evidence="5" key="1">
    <citation type="journal article" date="2014" name="Proc. Natl. Acad. Sci. U.S.A.">
        <title>Extensive sampling of basidiomycete genomes demonstrates inadequacy of the white-rot/brown-rot paradigm for wood decay fungi.</title>
        <authorList>
            <person name="Riley R."/>
            <person name="Salamov A.A."/>
            <person name="Brown D.W."/>
            <person name="Nagy L.G."/>
            <person name="Floudas D."/>
            <person name="Held B.W."/>
            <person name="Levasseur A."/>
            <person name="Lombard V."/>
            <person name="Morin E."/>
            <person name="Otillar R."/>
            <person name="Lindquist E.A."/>
            <person name="Sun H."/>
            <person name="LaButti K.M."/>
            <person name="Schmutz J."/>
            <person name="Jabbour D."/>
            <person name="Luo H."/>
            <person name="Baker S.E."/>
            <person name="Pisabarro A.G."/>
            <person name="Walton J.D."/>
            <person name="Blanchette R.A."/>
            <person name="Henrissat B."/>
            <person name="Martin F."/>
            <person name="Cullen D."/>
            <person name="Hibbett D.S."/>
            <person name="Grigoriev I.V."/>
        </authorList>
    </citation>
    <scope>NUCLEOTIDE SEQUENCE [LARGE SCALE GENOMIC DNA]</scope>
    <source>
        <strain evidence="5">PC15</strain>
    </source>
</reference>
<evidence type="ECO:0008006" key="6">
    <source>
        <dbReference type="Google" id="ProtNLM"/>
    </source>
</evidence>
<feature type="compositionally biased region" description="Pro residues" evidence="1">
    <location>
        <begin position="246"/>
        <end position="263"/>
    </location>
</feature>
<feature type="compositionally biased region" description="Low complexity" evidence="1">
    <location>
        <begin position="322"/>
        <end position="334"/>
    </location>
</feature>
<feature type="signal peptide" evidence="3">
    <location>
        <begin position="1"/>
        <end position="22"/>
    </location>
</feature>
<keyword evidence="2" id="KW-1133">Transmembrane helix</keyword>
<dbReference type="OrthoDB" id="3234968at2759"/>
<organism evidence="4 5">
    <name type="scientific">Pleurotus ostreatus (strain PC15)</name>
    <name type="common">Oyster mushroom</name>
    <dbReference type="NCBI Taxonomy" id="1137138"/>
    <lineage>
        <taxon>Eukaryota</taxon>
        <taxon>Fungi</taxon>
        <taxon>Dikarya</taxon>
        <taxon>Basidiomycota</taxon>
        <taxon>Agaricomycotina</taxon>
        <taxon>Agaricomycetes</taxon>
        <taxon>Agaricomycetidae</taxon>
        <taxon>Agaricales</taxon>
        <taxon>Pleurotineae</taxon>
        <taxon>Pleurotaceae</taxon>
        <taxon>Pleurotus</taxon>
    </lineage>
</organism>
<evidence type="ECO:0000256" key="3">
    <source>
        <dbReference type="SAM" id="SignalP"/>
    </source>
</evidence>
<dbReference type="InParanoid" id="A0A067NNY1"/>
<feature type="compositionally biased region" description="Polar residues" evidence="1">
    <location>
        <begin position="283"/>
        <end position="297"/>
    </location>
</feature>
<sequence>MRGRLLIACALLALSHVIGTRAARDVTIDDDSPLIRYEGAWDRSDQNAFSFGGTHASSTDPTTAKATFRFTGIAVHFLAPLWYIPIAVTLTLDQRPPDVVDLQTLDTPQGTAWEAETSARRWSMTGLDNVLHTLVVTYGRPRNTTQPAGQFTVVDGFTYTVEDETASAGTSSTSSGSPSQTSDSVGSVDNPSDTPRGGGSGSSNSSTTTLIAALVGALVSTSLIAGIALFMIWRRKQKRNAQTLPGVPPPADPGSPDAPPAAVPYPYQQSGAQPNQAVYDPRSSMSEVSGVGNTPVISASGGKRIVLSPPTPVAGSYHGAMGSTTGSSAALLSSNPFEDNGQAPPAYSG</sequence>
<protein>
    <recommendedName>
        <fullName evidence="6">Mid2 domain-containing protein</fullName>
    </recommendedName>
</protein>
<feature type="chain" id="PRO_5001642424" description="Mid2 domain-containing protein" evidence="3">
    <location>
        <begin position="23"/>
        <end position="349"/>
    </location>
</feature>